<reference evidence="1 2" key="1">
    <citation type="journal article" date="2015" name="Sci. Rep.">
        <title>Chromosome-level genome map provides insights into diverse defense mechanisms in the medicinal fungus Ganoderma sinense.</title>
        <authorList>
            <person name="Zhu Y."/>
            <person name="Xu J."/>
            <person name="Sun C."/>
            <person name="Zhou S."/>
            <person name="Xu H."/>
            <person name="Nelson D.R."/>
            <person name="Qian J."/>
            <person name="Song J."/>
            <person name="Luo H."/>
            <person name="Xiang L."/>
            <person name="Li Y."/>
            <person name="Xu Z."/>
            <person name="Ji A."/>
            <person name="Wang L."/>
            <person name="Lu S."/>
            <person name="Hayward A."/>
            <person name="Sun W."/>
            <person name="Li X."/>
            <person name="Schwartz D.C."/>
            <person name="Wang Y."/>
            <person name="Chen S."/>
        </authorList>
    </citation>
    <scope>NUCLEOTIDE SEQUENCE [LARGE SCALE GENOMIC DNA]</scope>
    <source>
        <strain evidence="1 2">ZZ0214-1</strain>
    </source>
</reference>
<sequence>MVLPSVRCQTAAGHRSSSMTVLAGSRALVRVTRIPQPSRVPFRLRPNRTSSPPLLWPPLPAPPPHRQLATNCGLIRFRAPRTTQREPRVVASLFTLASRRARSPWQRAAMYHPHAVVVPILASASRLFNVEPPFIIRTYALGAPKGLPTSH</sequence>
<evidence type="ECO:0000313" key="1">
    <source>
        <dbReference type="EMBL" id="PIL22812.1"/>
    </source>
</evidence>
<name>A0A2G8RMS0_9APHY</name>
<comment type="caution">
    <text evidence="1">The sequence shown here is derived from an EMBL/GenBank/DDBJ whole genome shotgun (WGS) entry which is preliminary data.</text>
</comment>
<protein>
    <submittedName>
        <fullName evidence="1">Uncharacterized protein</fullName>
    </submittedName>
</protein>
<dbReference type="Proteomes" id="UP000230002">
    <property type="component" value="Unassembled WGS sequence"/>
</dbReference>
<keyword evidence="2" id="KW-1185">Reference proteome</keyword>
<organism evidence="1 2">
    <name type="scientific">Ganoderma sinense ZZ0214-1</name>
    <dbReference type="NCBI Taxonomy" id="1077348"/>
    <lineage>
        <taxon>Eukaryota</taxon>
        <taxon>Fungi</taxon>
        <taxon>Dikarya</taxon>
        <taxon>Basidiomycota</taxon>
        <taxon>Agaricomycotina</taxon>
        <taxon>Agaricomycetes</taxon>
        <taxon>Polyporales</taxon>
        <taxon>Polyporaceae</taxon>
        <taxon>Ganoderma</taxon>
    </lineage>
</organism>
<gene>
    <name evidence="1" type="ORF">GSI_15507</name>
</gene>
<proteinExistence type="predicted"/>
<dbReference type="EMBL" id="AYKW01000069">
    <property type="protein sequence ID" value="PIL22812.1"/>
    <property type="molecule type" value="Genomic_DNA"/>
</dbReference>
<evidence type="ECO:0000313" key="2">
    <source>
        <dbReference type="Proteomes" id="UP000230002"/>
    </source>
</evidence>
<dbReference type="AlphaFoldDB" id="A0A2G8RMS0"/>
<accession>A0A2G8RMS0</accession>